<name>W6MBB8_9GAMM</name>
<keyword evidence="4 9" id="KW-0546">Nucleotide metabolism</keyword>
<keyword evidence="3 9" id="KW-0378">Hydrolase</keyword>
<accession>W6MBB8</accession>
<evidence type="ECO:0000256" key="4">
    <source>
        <dbReference type="ARBA" id="ARBA00023080"/>
    </source>
</evidence>
<dbReference type="AlphaFoldDB" id="W6MBB8"/>
<dbReference type="SUPFAM" id="SSF52972">
    <property type="entry name" value="ITPase-like"/>
    <property type="match status" value="1"/>
</dbReference>
<comment type="catalytic activity">
    <reaction evidence="5 9">
        <text>N(7)-methyl-GTP + H2O = N(7)-methyl-GMP + diphosphate + H(+)</text>
        <dbReference type="Rhea" id="RHEA:58744"/>
        <dbReference type="ChEBI" id="CHEBI:15377"/>
        <dbReference type="ChEBI" id="CHEBI:15378"/>
        <dbReference type="ChEBI" id="CHEBI:33019"/>
        <dbReference type="ChEBI" id="CHEBI:58285"/>
        <dbReference type="ChEBI" id="CHEBI:87133"/>
    </reaction>
</comment>
<dbReference type="FunFam" id="3.90.950.10:FF:000005">
    <property type="entry name" value="7-methyl-GTP pyrophosphatase"/>
    <property type="match status" value="1"/>
</dbReference>
<evidence type="ECO:0000313" key="11">
    <source>
        <dbReference type="Proteomes" id="UP000035760"/>
    </source>
</evidence>
<evidence type="ECO:0000256" key="8">
    <source>
        <dbReference type="ARBA" id="ARBA00068163"/>
    </source>
</evidence>
<dbReference type="EC" id="3.6.1.-" evidence="9"/>
<feature type="site" description="Important for substrate specificity" evidence="9">
    <location>
        <position position="19"/>
    </location>
</feature>
<dbReference type="PANTHER" id="PTHR43213">
    <property type="entry name" value="BIFUNCTIONAL DTTP/UTP PYROPHOSPHATASE/METHYLTRANSFERASE PROTEIN-RELATED"/>
    <property type="match status" value="1"/>
</dbReference>
<reference evidence="10" key="1">
    <citation type="submission" date="2013-07" db="EMBL/GenBank/DDBJ databases">
        <authorList>
            <person name="McIlroy S."/>
        </authorList>
    </citation>
    <scope>NUCLEOTIDE SEQUENCE [LARGE SCALE GENOMIC DNA]</scope>
    <source>
        <strain evidence="10">Run_A_D11</strain>
    </source>
</reference>
<feature type="active site" description="Proton acceptor" evidence="9">
    <location>
        <position position="76"/>
    </location>
</feature>
<dbReference type="STRING" id="1400863.BN873_890100"/>
<protein>
    <recommendedName>
        <fullName evidence="8 9">7-methyl-GTP pyrophosphatase</fullName>
        <shortName evidence="9">m(7)GTP pyrophosphatase</shortName>
        <ecNumber evidence="9">3.6.1.-</ecNumber>
    </recommendedName>
</protein>
<dbReference type="InterPro" id="IPR003697">
    <property type="entry name" value="Maf-like"/>
</dbReference>
<keyword evidence="2 9" id="KW-0963">Cytoplasm</keyword>
<comment type="function">
    <text evidence="6 9">Nucleoside triphosphate pyrophosphatase that hydrolyzes 7-methyl-GTP (m(7)GTP). May have a dual role in cell division arrest and in preventing the incorporation of modified nucleotides into cellular nucleic acids.</text>
</comment>
<dbReference type="Pfam" id="PF02545">
    <property type="entry name" value="Maf"/>
    <property type="match status" value="1"/>
</dbReference>
<dbReference type="RefSeq" id="WP_048676076.1">
    <property type="nucleotide sequence ID" value="NZ_CBTJ020000101.1"/>
</dbReference>
<gene>
    <name evidence="10" type="ORF">BN873_890100</name>
</gene>
<dbReference type="NCBIfam" id="TIGR00172">
    <property type="entry name" value="maf"/>
    <property type="match status" value="1"/>
</dbReference>
<dbReference type="OrthoDB" id="9813694at2"/>
<reference evidence="10" key="2">
    <citation type="submission" date="2014-03" db="EMBL/GenBank/DDBJ databases">
        <title>Candidatus Competibacter-lineage genomes retrieved from metagenomes reveal functional metabolic diversity.</title>
        <authorList>
            <person name="McIlroy S.J."/>
            <person name="Albertsen M."/>
            <person name="Andresen E.K."/>
            <person name="Saunders A.M."/>
            <person name="Kristiansen R."/>
            <person name="Stokholm-Bjerregaard M."/>
            <person name="Nielsen K.L."/>
            <person name="Nielsen P.H."/>
        </authorList>
    </citation>
    <scope>NUCLEOTIDE SEQUENCE</scope>
    <source>
        <strain evidence="10">Run_A_D11</strain>
    </source>
</reference>
<organism evidence="10 11">
    <name type="scientific">Candidatus Competibacter denitrificans Run_A_D11</name>
    <dbReference type="NCBI Taxonomy" id="1400863"/>
    <lineage>
        <taxon>Bacteria</taxon>
        <taxon>Pseudomonadati</taxon>
        <taxon>Pseudomonadota</taxon>
        <taxon>Gammaproteobacteria</taxon>
        <taxon>Candidatus Competibacteraceae</taxon>
        <taxon>Candidatus Competibacter</taxon>
    </lineage>
</organism>
<feature type="site" description="Important for substrate specificity" evidence="9">
    <location>
        <position position="77"/>
    </location>
</feature>
<evidence type="ECO:0000256" key="9">
    <source>
        <dbReference type="HAMAP-Rule" id="MF_00528"/>
    </source>
</evidence>
<dbReference type="GO" id="GO:0005737">
    <property type="term" value="C:cytoplasm"/>
    <property type="evidence" value="ECO:0007669"/>
    <property type="project" value="UniProtKB-SubCell"/>
</dbReference>
<dbReference type="GO" id="GO:0047429">
    <property type="term" value="F:nucleoside triphosphate diphosphatase activity"/>
    <property type="evidence" value="ECO:0007669"/>
    <property type="project" value="InterPro"/>
</dbReference>
<dbReference type="GO" id="GO:0009117">
    <property type="term" value="P:nucleotide metabolic process"/>
    <property type="evidence" value="ECO:0007669"/>
    <property type="project" value="UniProtKB-KW"/>
</dbReference>
<comment type="caution">
    <text evidence="10">The sequence shown here is derived from an EMBL/GenBank/DDBJ whole genome shotgun (WGS) entry which is preliminary data.</text>
</comment>
<evidence type="ECO:0000256" key="2">
    <source>
        <dbReference type="ARBA" id="ARBA00022490"/>
    </source>
</evidence>
<proteinExistence type="inferred from homology"/>
<feature type="site" description="Important for substrate specificity" evidence="9">
    <location>
        <position position="161"/>
    </location>
</feature>
<dbReference type="HAMAP" id="MF_00528">
    <property type="entry name" value="Maf"/>
    <property type="match status" value="1"/>
</dbReference>
<comment type="subcellular location">
    <subcellularLocation>
        <location evidence="1 9">Cytoplasm</location>
    </subcellularLocation>
</comment>
<dbReference type="PIRSF" id="PIRSF006305">
    <property type="entry name" value="Maf"/>
    <property type="match status" value="1"/>
</dbReference>
<comment type="cofactor">
    <cofactor evidence="9">
        <name>a divalent metal cation</name>
        <dbReference type="ChEBI" id="CHEBI:60240"/>
    </cofactor>
</comment>
<comment type="similarity">
    <text evidence="7 9">Belongs to the Maf family. YceF subfamily.</text>
</comment>
<comment type="caution">
    <text evidence="9">Lacks conserved residue(s) required for the propagation of feature annotation.</text>
</comment>
<dbReference type="Gene3D" id="3.90.950.10">
    <property type="match status" value="1"/>
</dbReference>
<dbReference type="Proteomes" id="UP000035760">
    <property type="component" value="Unassembled WGS sequence"/>
</dbReference>
<evidence type="ECO:0000256" key="6">
    <source>
        <dbReference type="ARBA" id="ARBA00053369"/>
    </source>
</evidence>
<dbReference type="EMBL" id="CBTJ020000101">
    <property type="protein sequence ID" value="CDI04194.1"/>
    <property type="molecule type" value="Genomic_DNA"/>
</dbReference>
<dbReference type="PANTHER" id="PTHR43213:SF10">
    <property type="entry name" value="7-METHYL-GTP PYROPHOSPHATASE"/>
    <property type="match status" value="1"/>
</dbReference>
<evidence type="ECO:0000313" key="10">
    <source>
        <dbReference type="EMBL" id="CDI04194.1"/>
    </source>
</evidence>
<dbReference type="InterPro" id="IPR029001">
    <property type="entry name" value="ITPase-like_fam"/>
</dbReference>
<evidence type="ECO:0000256" key="3">
    <source>
        <dbReference type="ARBA" id="ARBA00022801"/>
    </source>
</evidence>
<evidence type="ECO:0000256" key="5">
    <source>
        <dbReference type="ARBA" id="ARBA00050213"/>
    </source>
</evidence>
<dbReference type="CDD" id="cd00555">
    <property type="entry name" value="Maf"/>
    <property type="match status" value="1"/>
</dbReference>
<keyword evidence="11" id="KW-1185">Reference proteome</keyword>
<sequence>MPPSLSERVPLVLASTSPFRRELLARLGLPFAVCDPAIDEDPLPGEEATGLVARLAERKARAVAPLWPAALIIGSDQVAVLDGEIIGKPGDHPRAVAQLRRASGQTVTFYTGLCLLDSGSDQQQVAVEPFRVVFRPLTTAMIEAYLHREQPYQCAGSFKSEGLGIALFERLDGDDPTSLIGLPLIRLTRMLEAAGAPIL</sequence>
<evidence type="ECO:0000256" key="1">
    <source>
        <dbReference type="ARBA" id="ARBA00004496"/>
    </source>
</evidence>
<evidence type="ECO:0000256" key="7">
    <source>
        <dbReference type="ARBA" id="ARBA00060749"/>
    </source>
</evidence>